<gene>
    <name evidence="2" type="ORF">B0H16DRAFT_205027</name>
</gene>
<reference evidence="2" key="1">
    <citation type="submission" date="2023-03" db="EMBL/GenBank/DDBJ databases">
        <title>Massive genome expansion in bonnet fungi (Mycena s.s.) driven by repeated elements and novel gene families across ecological guilds.</title>
        <authorList>
            <consortium name="Lawrence Berkeley National Laboratory"/>
            <person name="Harder C.B."/>
            <person name="Miyauchi S."/>
            <person name="Viragh M."/>
            <person name="Kuo A."/>
            <person name="Thoen E."/>
            <person name="Andreopoulos B."/>
            <person name="Lu D."/>
            <person name="Skrede I."/>
            <person name="Drula E."/>
            <person name="Henrissat B."/>
            <person name="Morin E."/>
            <person name="Kohler A."/>
            <person name="Barry K."/>
            <person name="LaButti K."/>
            <person name="Morin E."/>
            <person name="Salamov A."/>
            <person name="Lipzen A."/>
            <person name="Mereny Z."/>
            <person name="Hegedus B."/>
            <person name="Baldrian P."/>
            <person name="Stursova M."/>
            <person name="Weitz H."/>
            <person name="Taylor A."/>
            <person name="Grigoriev I.V."/>
            <person name="Nagy L.G."/>
            <person name="Martin F."/>
            <person name="Kauserud H."/>
        </authorList>
    </citation>
    <scope>NUCLEOTIDE SEQUENCE</scope>
    <source>
        <strain evidence="2">CBHHK182m</strain>
    </source>
</reference>
<dbReference type="PROSITE" id="PS50011">
    <property type="entry name" value="PROTEIN_KINASE_DOM"/>
    <property type="match status" value="1"/>
</dbReference>
<evidence type="ECO:0000259" key="1">
    <source>
        <dbReference type="PROSITE" id="PS50011"/>
    </source>
</evidence>
<name>A0AAD7MSV4_9AGAR</name>
<comment type="caution">
    <text evidence="2">The sequence shown here is derived from an EMBL/GenBank/DDBJ whole genome shotgun (WGS) entry which is preliminary data.</text>
</comment>
<dbReference type="SUPFAM" id="SSF56112">
    <property type="entry name" value="Protein kinase-like (PK-like)"/>
    <property type="match status" value="1"/>
</dbReference>
<dbReference type="EMBL" id="JARKIB010000154">
    <property type="protein sequence ID" value="KAJ7731238.1"/>
    <property type="molecule type" value="Genomic_DNA"/>
</dbReference>
<evidence type="ECO:0000313" key="2">
    <source>
        <dbReference type="EMBL" id="KAJ7731238.1"/>
    </source>
</evidence>
<sequence length="258" mass="29517">MRACFPSSRRFRMLPDPTHRSAMSANDPISAVVKSLNSRKVLLQLATSLRISGDIRLRDALREDEERLAQNILRILDSDSDRADVQKLEGNSAQDFLDVLQNTLDKGLLLEKEHNSKARRMILKLSEACDRLPSALFITGVTGRDEFALFGGGFGDIYQASYGGQRVALKHIRTFHRNAEQRRIRRQFCREALVWQQLRHPYILPLFGIDRETFPSSLCMVSPWMQHGTVLKYLNDHGRGNVDKLVGFSLPFIFYEDP</sequence>
<evidence type="ECO:0000313" key="3">
    <source>
        <dbReference type="Proteomes" id="UP001215598"/>
    </source>
</evidence>
<dbReference type="InterPro" id="IPR011009">
    <property type="entry name" value="Kinase-like_dom_sf"/>
</dbReference>
<dbReference type="Pfam" id="PF07714">
    <property type="entry name" value="PK_Tyr_Ser-Thr"/>
    <property type="match status" value="1"/>
</dbReference>
<dbReference type="Gene3D" id="1.10.510.10">
    <property type="entry name" value="Transferase(Phosphotransferase) domain 1"/>
    <property type="match status" value="1"/>
</dbReference>
<dbReference type="Proteomes" id="UP001215598">
    <property type="component" value="Unassembled WGS sequence"/>
</dbReference>
<protein>
    <recommendedName>
        <fullName evidence="1">Protein kinase domain-containing protein</fullName>
    </recommendedName>
</protein>
<dbReference type="GO" id="GO:0004674">
    <property type="term" value="F:protein serine/threonine kinase activity"/>
    <property type="evidence" value="ECO:0007669"/>
    <property type="project" value="TreeGrafter"/>
</dbReference>
<dbReference type="PANTHER" id="PTHR44329">
    <property type="entry name" value="SERINE/THREONINE-PROTEIN KINASE TNNI3K-RELATED"/>
    <property type="match status" value="1"/>
</dbReference>
<dbReference type="GO" id="GO:0005524">
    <property type="term" value="F:ATP binding"/>
    <property type="evidence" value="ECO:0007669"/>
    <property type="project" value="InterPro"/>
</dbReference>
<dbReference type="AlphaFoldDB" id="A0AAD7MSV4"/>
<organism evidence="2 3">
    <name type="scientific">Mycena metata</name>
    <dbReference type="NCBI Taxonomy" id="1033252"/>
    <lineage>
        <taxon>Eukaryota</taxon>
        <taxon>Fungi</taxon>
        <taxon>Dikarya</taxon>
        <taxon>Basidiomycota</taxon>
        <taxon>Agaricomycotina</taxon>
        <taxon>Agaricomycetes</taxon>
        <taxon>Agaricomycetidae</taxon>
        <taxon>Agaricales</taxon>
        <taxon>Marasmiineae</taxon>
        <taxon>Mycenaceae</taxon>
        <taxon>Mycena</taxon>
    </lineage>
</organism>
<feature type="domain" description="Protein kinase" evidence="1">
    <location>
        <begin position="143"/>
        <end position="258"/>
    </location>
</feature>
<keyword evidence="3" id="KW-1185">Reference proteome</keyword>
<dbReference type="InterPro" id="IPR051681">
    <property type="entry name" value="Ser/Thr_Kinases-Pseudokinases"/>
</dbReference>
<proteinExistence type="predicted"/>
<accession>A0AAD7MSV4</accession>
<dbReference type="InterPro" id="IPR001245">
    <property type="entry name" value="Ser-Thr/Tyr_kinase_cat_dom"/>
</dbReference>
<dbReference type="InterPro" id="IPR000719">
    <property type="entry name" value="Prot_kinase_dom"/>
</dbReference>